<dbReference type="Gene3D" id="1.10.8.500">
    <property type="entry name" value="HAMP domain in histidine kinase"/>
    <property type="match status" value="1"/>
</dbReference>
<evidence type="ECO:0000256" key="5">
    <source>
        <dbReference type="ARBA" id="ARBA00022679"/>
    </source>
</evidence>
<dbReference type="PANTHER" id="PTHR45436:SF15">
    <property type="entry name" value="SENSOR HISTIDINE KINASE CUSS"/>
    <property type="match status" value="1"/>
</dbReference>
<feature type="transmembrane region" description="Helical" evidence="11">
    <location>
        <begin position="147"/>
        <end position="170"/>
    </location>
</feature>
<evidence type="ECO:0000256" key="10">
    <source>
        <dbReference type="ARBA" id="ARBA00023136"/>
    </source>
</evidence>
<dbReference type="SUPFAM" id="SSF47384">
    <property type="entry name" value="Homodimeric domain of signal transducing histidine kinase"/>
    <property type="match status" value="1"/>
</dbReference>
<evidence type="ECO:0000256" key="1">
    <source>
        <dbReference type="ARBA" id="ARBA00000085"/>
    </source>
</evidence>
<dbReference type="AlphaFoldDB" id="A0AA42BHA8"/>
<dbReference type="Proteomes" id="UP001165292">
    <property type="component" value="Unassembled WGS sequence"/>
</dbReference>
<dbReference type="CDD" id="cd00075">
    <property type="entry name" value="HATPase"/>
    <property type="match status" value="1"/>
</dbReference>
<reference evidence="14" key="1">
    <citation type="submission" date="2022-06" db="EMBL/GenBank/DDBJ databases">
        <title>Detection of beta-lactamases in bacteria of animal origin.</title>
        <authorList>
            <person name="Mlynarcik P."/>
            <person name="Zdarska V."/>
            <person name="Chudobova H."/>
            <person name="Prochazkova P."/>
            <person name="Hricova K."/>
            <person name="Mezerova K."/>
            <person name="Bardon J."/>
            <person name="Dolejska M."/>
            <person name="Sukkar I."/>
            <person name="Kolar M."/>
        </authorList>
    </citation>
    <scope>NUCLEOTIDE SEQUENCE</scope>
    <source>
        <strain evidence="14">S 300-3</strain>
    </source>
</reference>
<dbReference type="InterPro" id="IPR003661">
    <property type="entry name" value="HisK_dim/P_dom"/>
</dbReference>
<sequence>MRSLFWRILATFWLAIALVAGLSMLLGQALNQDAWILNRHPGVKDLAERWTEVYERQGPRAAQQLLEQHRRNYRIDIQVLAENGQPIVRGTFSARAAAFEARQQDQPGRLPWRRLTEDYSSPTTDATYLFMYRIPYPELHAWHRGSMLWPFSAIAIALVVLTGFSLLLTLSITRPLDRLRSAVHDLGQTAYQQHSLARLARRRDELGVLAGDFNRMGARLQSLIGSQRQLLRDVSHELRSPLARLRIALGLAERATPVEREVIWPRLTKECDRLELLISEILELARLDADPGVASQVDLRQIFAQLEENAQIIAPNQRIDSELEPGIELWGWPDVLERALDNLLRNALRFNPEGQPIELHAVRDDEELTLSVRDHGPGVDEAHLTQLSEPFFRAPGQTTAGHGLGLAIARRAAERHGGRLQLSNHPQGGFIASLKLPLSPPKGNARSLASG</sequence>
<dbReference type="RefSeq" id="WP_115027654.1">
    <property type="nucleotide sequence ID" value="NZ_DALZTK010000021.1"/>
</dbReference>
<comment type="catalytic activity">
    <reaction evidence="1">
        <text>ATP + protein L-histidine = ADP + protein N-phospho-L-histidine.</text>
        <dbReference type="EC" id="2.7.13.3"/>
    </reaction>
</comment>
<dbReference type="Pfam" id="PF00512">
    <property type="entry name" value="HisKA"/>
    <property type="match status" value="1"/>
</dbReference>
<dbReference type="InterPro" id="IPR036097">
    <property type="entry name" value="HisK_dim/P_sf"/>
</dbReference>
<dbReference type="SMART" id="SM00388">
    <property type="entry name" value="HisKA"/>
    <property type="match status" value="1"/>
</dbReference>
<dbReference type="SMART" id="SM00304">
    <property type="entry name" value="HAMP"/>
    <property type="match status" value="1"/>
</dbReference>
<dbReference type="PROSITE" id="PS50109">
    <property type="entry name" value="HIS_KIN"/>
    <property type="match status" value="1"/>
</dbReference>
<dbReference type="InterPro" id="IPR005467">
    <property type="entry name" value="His_kinase_dom"/>
</dbReference>
<name>A0AA42BHA8_9GAMM</name>
<dbReference type="Gene3D" id="3.30.565.10">
    <property type="entry name" value="Histidine kinase-like ATPase, C-terminal domain"/>
    <property type="match status" value="1"/>
</dbReference>
<evidence type="ECO:0000313" key="15">
    <source>
        <dbReference type="Proteomes" id="UP001165292"/>
    </source>
</evidence>
<dbReference type="Gene3D" id="1.10.287.130">
    <property type="match status" value="1"/>
</dbReference>
<dbReference type="SUPFAM" id="SSF55874">
    <property type="entry name" value="ATPase domain of HSP90 chaperone/DNA topoisomerase II/histidine kinase"/>
    <property type="match status" value="1"/>
</dbReference>
<keyword evidence="5" id="KW-0808">Transferase</keyword>
<evidence type="ECO:0000256" key="4">
    <source>
        <dbReference type="ARBA" id="ARBA00022553"/>
    </source>
</evidence>
<feature type="domain" description="HAMP" evidence="13">
    <location>
        <begin position="170"/>
        <end position="225"/>
    </location>
</feature>
<dbReference type="Pfam" id="PF02518">
    <property type="entry name" value="HATPase_c"/>
    <property type="match status" value="1"/>
</dbReference>
<evidence type="ECO:0000256" key="7">
    <source>
        <dbReference type="ARBA" id="ARBA00022777"/>
    </source>
</evidence>
<protein>
    <recommendedName>
        <fullName evidence="3">histidine kinase</fullName>
        <ecNumber evidence="3">2.7.13.3</ecNumber>
    </recommendedName>
</protein>
<evidence type="ECO:0000256" key="9">
    <source>
        <dbReference type="ARBA" id="ARBA00023012"/>
    </source>
</evidence>
<dbReference type="GO" id="GO:0000155">
    <property type="term" value="F:phosphorelay sensor kinase activity"/>
    <property type="evidence" value="ECO:0007669"/>
    <property type="project" value="InterPro"/>
</dbReference>
<dbReference type="CDD" id="cd00082">
    <property type="entry name" value="HisKA"/>
    <property type="match status" value="1"/>
</dbReference>
<proteinExistence type="predicted"/>
<dbReference type="SMART" id="SM00387">
    <property type="entry name" value="HATPase_c"/>
    <property type="match status" value="1"/>
</dbReference>
<comment type="caution">
    <text evidence="14">The sequence shown here is derived from an EMBL/GenBank/DDBJ whole genome shotgun (WGS) entry which is preliminary data.</text>
</comment>
<evidence type="ECO:0000259" key="12">
    <source>
        <dbReference type="PROSITE" id="PS50109"/>
    </source>
</evidence>
<dbReference type="SUPFAM" id="SSF158472">
    <property type="entry name" value="HAMP domain-like"/>
    <property type="match status" value="1"/>
</dbReference>
<evidence type="ECO:0000256" key="8">
    <source>
        <dbReference type="ARBA" id="ARBA00022989"/>
    </source>
</evidence>
<dbReference type="InterPro" id="IPR050428">
    <property type="entry name" value="TCS_sensor_his_kinase"/>
</dbReference>
<dbReference type="InterPro" id="IPR036890">
    <property type="entry name" value="HATPase_C_sf"/>
</dbReference>
<keyword evidence="7 14" id="KW-0418">Kinase</keyword>
<feature type="domain" description="Histidine kinase" evidence="12">
    <location>
        <begin position="233"/>
        <end position="440"/>
    </location>
</feature>
<dbReference type="PROSITE" id="PS50885">
    <property type="entry name" value="HAMP"/>
    <property type="match status" value="1"/>
</dbReference>
<keyword evidence="8 11" id="KW-1133">Transmembrane helix</keyword>
<comment type="subcellular location">
    <subcellularLocation>
        <location evidence="2">Membrane</location>
        <topology evidence="2">Multi-pass membrane protein</topology>
    </subcellularLocation>
</comment>
<dbReference type="InterPro" id="IPR003594">
    <property type="entry name" value="HATPase_dom"/>
</dbReference>
<evidence type="ECO:0000256" key="2">
    <source>
        <dbReference type="ARBA" id="ARBA00004141"/>
    </source>
</evidence>
<dbReference type="GO" id="GO:0005886">
    <property type="term" value="C:plasma membrane"/>
    <property type="evidence" value="ECO:0007669"/>
    <property type="project" value="TreeGrafter"/>
</dbReference>
<keyword evidence="10 11" id="KW-0472">Membrane</keyword>
<keyword evidence="6 11" id="KW-0812">Transmembrane</keyword>
<keyword evidence="9" id="KW-0902">Two-component regulatory system</keyword>
<keyword evidence="4" id="KW-0597">Phosphoprotein</keyword>
<evidence type="ECO:0000313" key="14">
    <source>
        <dbReference type="EMBL" id="MCO7546013.1"/>
    </source>
</evidence>
<dbReference type="EC" id="2.7.13.3" evidence="3"/>
<dbReference type="EMBL" id="JAMYBS010000018">
    <property type="protein sequence ID" value="MCO7546013.1"/>
    <property type="molecule type" value="Genomic_DNA"/>
</dbReference>
<dbReference type="CDD" id="cd06225">
    <property type="entry name" value="HAMP"/>
    <property type="match status" value="1"/>
</dbReference>
<organism evidence="14 15">
    <name type="scientific">Stutzerimonas nitrititolerans</name>
    <dbReference type="NCBI Taxonomy" id="2482751"/>
    <lineage>
        <taxon>Bacteria</taxon>
        <taxon>Pseudomonadati</taxon>
        <taxon>Pseudomonadota</taxon>
        <taxon>Gammaproteobacteria</taxon>
        <taxon>Pseudomonadales</taxon>
        <taxon>Pseudomonadaceae</taxon>
        <taxon>Stutzerimonas</taxon>
    </lineage>
</organism>
<dbReference type="PANTHER" id="PTHR45436">
    <property type="entry name" value="SENSOR HISTIDINE KINASE YKOH"/>
    <property type="match status" value="1"/>
</dbReference>
<dbReference type="InterPro" id="IPR003660">
    <property type="entry name" value="HAMP_dom"/>
</dbReference>
<accession>A0AA42BHA8</accession>
<dbReference type="Pfam" id="PF00672">
    <property type="entry name" value="HAMP"/>
    <property type="match status" value="1"/>
</dbReference>
<dbReference type="PRINTS" id="PR00344">
    <property type="entry name" value="BCTRLSENSOR"/>
</dbReference>
<gene>
    <name evidence="14" type="ORF">NJF43_14740</name>
</gene>
<evidence type="ECO:0000256" key="3">
    <source>
        <dbReference type="ARBA" id="ARBA00012438"/>
    </source>
</evidence>
<evidence type="ECO:0000259" key="13">
    <source>
        <dbReference type="PROSITE" id="PS50885"/>
    </source>
</evidence>
<evidence type="ECO:0000256" key="6">
    <source>
        <dbReference type="ARBA" id="ARBA00022692"/>
    </source>
</evidence>
<evidence type="ECO:0000256" key="11">
    <source>
        <dbReference type="SAM" id="Phobius"/>
    </source>
</evidence>
<dbReference type="InterPro" id="IPR004358">
    <property type="entry name" value="Sig_transdc_His_kin-like_C"/>
</dbReference>